<evidence type="ECO:0000313" key="1">
    <source>
        <dbReference type="EMBL" id="KRT79469.1"/>
    </source>
</evidence>
<feature type="non-terminal residue" evidence="1">
    <location>
        <position position="1"/>
    </location>
</feature>
<dbReference type="Proteomes" id="UP000051574">
    <property type="component" value="Unassembled WGS sequence"/>
</dbReference>
<feature type="non-terminal residue" evidence="1">
    <location>
        <position position="153"/>
    </location>
</feature>
<organism evidence="1 2">
    <name type="scientific">Oryctes borbonicus</name>
    <dbReference type="NCBI Taxonomy" id="1629725"/>
    <lineage>
        <taxon>Eukaryota</taxon>
        <taxon>Metazoa</taxon>
        <taxon>Ecdysozoa</taxon>
        <taxon>Arthropoda</taxon>
        <taxon>Hexapoda</taxon>
        <taxon>Insecta</taxon>
        <taxon>Pterygota</taxon>
        <taxon>Neoptera</taxon>
        <taxon>Endopterygota</taxon>
        <taxon>Coleoptera</taxon>
        <taxon>Polyphaga</taxon>
        <taxon>Scarabaeiformia</taxon>
        <taxon>Scarabaeidae</taxon>
        <taxon>Dynastinae</taxon>
        <taxon>Oryctes</taxon>
    </lineage>
</organism>
<reference evidence="1 2" key="1">
    <citation type="submission" date="2015-09" db="EMBL/GenBank/DDBJ databases">
        <title>Draft genome of the scarab beetle Oryctes borbonicus.</title>
        <authorList>
            <person name="Meyer J.M."/>
            <person name="Markov G.V."/>
            <person name="Baskaran P."/>
            <person name="Herrmann M."/>
            <person name="Sommer R.J."/>
            <person name="Roedelsperger C."/>
        </authorList>
    </citation>
    <scope>NUCLEOTIDE SEQUENCE [LARGE SCALE GENOMIC DNA]</scope>
    <source>
        <strain evidence="1">OB123</strain>
        <tissue evidence="1">Whole animal</tissue>
    </source>
</reference>
<dbReference type="AlphaFoldDB" id="A0A0T6AX71"/>
<sequence length="153" mass="18457">DPYYDLLSTFLEDLRSTHWFENNLFKAEIRDQAHYNAYDYLYKSTIVTFMSTHTGMTRWQYLTNDEDIIKNFEWTNSRSVDELWYKRTVEENYEFPNATYIFSIPLIDEMDIDNNVFNESQMVTVTHTIFKKEFLENEHHIEKSPAATVGYQM</sequence>
<evidence type="ECO:0000313" key="2">
    <source>
        <dbReference type="Proteomes" id="UP000051574"/>
    </source>
</evidence>
<keyword evidence="2" id="KW-1185">Reference proteome</keyword>
<name>A0A0T6AX71_9SCAR</name>
<comment type="caution">
    <text evidence="1">The sequence shown here is derived from an EMBL/GenBank/DDBJ whole genome shotgun (WGS) entry which is preliminary data.</text>
</comment>
<gene>
    <name evidence="1" type="ORF">AMK59_7434</name>
</gene>
<protein>
    <submittedName>
        <fullName evidence="1">Uncharacterized protein</fullName>
    </submittedName>
</protein>
<dbReference type="OrthoDB" id="10054666at2759"/>
<dbReference type="EMBL" id="LJIG01022645">
    <property type="protein sequence ID" value="KRT79469.1"/>
    <property type="molecule type" value="Genomic_DNA"/>
</dbReference>
<proteinExistence type="predicted"/>
<accession>A0A0T6AX71</accession>